<dbReference type="Gene3D" id="3.10.105.10">
    <property type="entry name" value="Dipeptide-binding Protein, Domain 3"/>
    <property type="match status" value="1"/>
</dbReference>
<dbReference type="AlphaFoldDB" id="A0A9D2J3T9"/>
<dbReference type="PIRSF" id="PIRSF002741">
    <property type="entry name" value="MppA"/>
    <property type="match status" value="1"/>
</dbReference>
<dbReference type="Proteomes" id="UP000824037">
    <property type="component" value="Unassembled WGS sequence"/>
</dbReference>
<dbReference type="Pfam" id="PF00496">
    <property type="entry name" value="SBP_bac_5"/>
    <property type="match status" value="1"/>
</dbReference>
<dbReference type="GO" id="GO:1904680">
    <property type="term" value="F:peptide transmembrane transporter activity"/>
    <property type="evidence" value="ECO:0007669"/>
    <property type="project" value="TreeGrafter"/>
</dbReference>
<dbReference type="Gene3D" id="3.40.190.10">
    <property type="entry name" value="Periplasmic binding protein-like II"/>
    <property type="match status" value="1"/>
</dbReference>
<accession>A0A9D2J3T9</accession>
<protein>
    <recommendedName>
        <fullName evidence="3">Solute-binding protein family 5 domain-containing protein</fullName>
    </recommendedName>
</protein>
<evidence type="ECO:0000313" key="5">
    <source>
        <dbReference type="Proteomes" id="UP000824037"/>
    </source>
</evidence>
<feature type="region of interest" description="Disordered" evidence="2">
    <location>
        <begin position="1"/>
        <end position="22"/>
    </location>
</feature>
<dbReference type="SUPFAM" id="SSF53850">
    <property type="entry name" value="Periplasmic binding protein-like II"/>
    <property type="match status" value="1"/>
</dbReference>
<gene>
    <name evidence="4" type="ORF">H9815_09215</name>
</gene>
<dbReference type="InterPro" id="IPR000914">
    <property type="entry name" value="SBP_5_dom"/>
</dbReference>
<dbReference type="PANTHER" id="PTHR30290">
    <property type="entry name" value="PERIPLASMIC BINDING COMPONENT OF ABC TRANSPORTER"/>
    <property type="match status" value="1"/>
</dbReference>
<dbReference type="InterPro" id="IPR039424">
    <property type="entry name" value="SBP_5"/>
</dbReference>
<reference evidence="4" key="2">
    <citation type="submission" date="2021-04" db="EMBL/GenBank/DDBJ databases">
        <authorList>
            <person name="Gilroy R."/>
        </authorList>
    </citation>
    <scope>NUCLEOTIDE SEQUENCE</scope>
    <source>
        <strain evidence="4">ChiGjej4B4-7305</strain>
    </source>
</reference>
<proteinExistence type="predicted"/>
<evidence type="ECO:0000256" key="1">
    <source>
        <dbReference type="ARBA" id="ARBA00022729"/>
    </source>
</evidence>
<dbReference type="EMBL" id="DXBY01000155">
    <property type="protein sequence ID" value="HIZ35945.1"/>
    <property type="molecule type" value="Genomic_DNA"/>
</dbReference>
<dbReference type="GO" id="GO:0042597">
    <property type="term" value="C:periplasmic space"/>
    <property type="evidence" value="ECO:0007669"/>
    <property type="project" value="UniProtKB-ARBA"/>
</dbReference>
<comment type="caution">
    <text evidence="4">The sequence shown here is derived from an EMBL/GenBank/DDBJ whole genome shotgun (WGS) entry which is preliminary data.</text>
</comment>
<feature type="non-terminal residue" evidence="4">
    <location>
        <position position="1"/>
    </location>
</feature>
<reference evidence="4" key="1">
    <citation type="journal article" date="2021" name="PeerJ">
        <title>Extensive microbial diversity within the chicken gut microbiome revealed by metagenomics and culture.</title>
        <authorList>
            <person name="Gilroy R."/>
            <person name="Ravi A."/>
            <person name="Getino M."/>
            <person name="Pursley I."/>
            <person name="Horton D.L."/>
            <person name="Alikhan N.F."/>
            <person name="Baker D."/>
            <person name="Gharbi K."/>
            <person name="Hall N."/>
            <person name="Watson M."/>
            <person name="Adriaenssens E.M."/>
            <person name="Foster-Nyarko E."/>
            <person name="Jarju S."/>
            <person name="Secka A."/>
            <person name="Antonio M."/>
            <person name="Oren A."/>
            <person name="Chaudhuri R.R."/>
            <person name="La Ragione R."/>
            <person name="Hildebrand F."/>
            <person name="Pallen M.J."/>
        </authorList>
    </citation>
    <scope>NUCLEOTIDE SEQUENCE</scope>
    <source>
        <strain evidence="4">ChiGjej4B4-7305</strain>
    </source>
</reference>
<evidence type="ECO:0000256" key="2">
    <source>
        <dbReference type="SAM" id="MobiDB-lite"/>
    </source>
</evidence>
<dbReference type="PANTHER" id="PTHR30290:SF38">
    <property type="entry name" value="D,D-DIPEPTIDE-BINDING PERIPLASMIC PROTEIN DDPA-RELATED"/>
    <property type="match status" value="1"/>
</dbReference>
<evidence type="ECO:0000313" key="4">
    <source>
        <dbReference type="EMBL" id="HIZ35945.1"/>
    </source>
</evidence>
<name>A0A9D2J3T9_9MICO</name>
<dbReference type="GO" id="GO:0015833">
    <property type="term" value="P:peptide transport"/>
    <property type="evidence" value="ECO:0007669"/>
    <property type="project" value="TreeGrafter"/>
</dbReference>
<dbReference type="GO" id="GO:0043190">
    <property type="term" value="C:ATP-binding cassette (ABC) transporter complex"/>
    <property type="evidence" value="ECO:0007669"/>
    <property type="project" value="InterPro"/>
</dbReference>
<organism evidence="4 5">
    <name type="scientific">Candidatus Ruania gallistercoris</name>
    <dbReference type="NCBI Taxonomy" id="2838746"/>
    <lineage>
        <taxon>Bacteria</taxon>
        <taxon>Bacillati</taxon>
        <taxon>Actinomycetota</taxon>
        <taxon>Actinomycetes</taxon>
        <taxon>Micrococcales</taxon>
        <taxon>Ruaniaceae</taxon>
        <taxon>Ruania</taxon>
    </lineage>
</organism>
<sequence>GGVAVIVTDADPESLNPGMTTSNQTLDVSAKIYEALVWIDPDGEPQPLLAEEWTVSEDELVYTFTLREGVTWHDGEPFTSADVVWTIEEGMPNNSRAQGVISQIDSVEATGDYEVVITLTEPYAPMLQQLKVFDLPIVPRHVYEGTDIATNEANRSPIGTGPFQFSEWDAGSSLRLVANENYWDEGKPGLSEIIYQIVPDAANRSAGLETGEYDFVGAFYLPRADVARLKELDNVVVREQTTIPSLHFIQFNFENEYLGNREVRQAIARAVDRARIVDQAMSGLGLPGVGAFGEGFPWLVNEEVSYDTLYPLDADAARSQLQDAGVPDGTTLRLTYDVAKTQFQAAAQIIRDDLAGIGLDVSIEPLETSVYRDAVYAERDYDMALQSFTSSGDPAIGYHRIYESNESRDPNVNATGYSNAEVDELLEQAATVSDRDERGEFYRQAQVILNEDVPSLIMFDELQADAISTRLDGLFAGVNPVDRWGEVTATD</sequence>
<keyword evidence="1" id="KW-0732">Signal</keyword>
<evidence type="ECO:0000259" key="3">
    <source>
        <dbReference type="Pfam" id="PF00496"/>
    </source>
</evidence>
<feature type="domain" description="Solute-binding protein family 5" evidence="3">
    <location>
        <begin position="44"/>
        <end position="404"/>
    </location>
</feature>
<dbReference type="InterPro" id="IPR030678">
    <property type="entry name" value="Peptide/Ni-bd"/>
</dbReference>